<dbReference type="Gene3D" id="3.40.50.300">
    <property type="entry name" value="P-loop containing nucleotide triphosphate hydrolases"/>
    <property type="match status" value="1"/>
</dbReference>
<dbReference type="InterPro" id="IPR046461">
    <property type="entry name" value="TerL_ATPase"/>
</dbReference>
<comment type="caution">
    <text evidence="3">The sequence shown here is derived from an EMBL/GenBank/DDBJ whole genome shotgun (WGS) entry which is preliminary data.</text>
</comment>
<organism evidence="3 4">
    <name type="scientific">Acinetobacter junii</name>
    <dbReference type="NCBI Taxonomy" id="40215"/>
    <lineage>
        <taxon>Bacteria</taxon>
        <taxon>Pseudomonadati</taxon>
        <taxon>Pseudomonadota</taxon>
        <taxon>Gammaproteobacteria</taxon>
        <taxon>Moraxellales</taxon>
        <taxon>Moraxellaceae</taxon>
        <taxon>Acinetobacter</taxon>
    </lineage>
</organism>
<name>A0ABU8ZCL7_ACIJU</name>
<evidence type="ECO:0000313" key="3">
    <source>
        <dbReference type="EMBL" id="MEK0251194.1"/>
    </source>
</evidence>
<accession>A0ABU8ZCL7</accession>
<evidence type="ECO:0000259" key="1">
    <source>
        <dbReference type="Pfam" id="PF03354"/>
    </source>
</evidence>
<feature type="domain" description="Terminase large subunit-like ATPase" evidence="1">
    <location>
        <begin position="112"/>
        <end position="284"/>
    </location>
</feature>
<gene>
    <name evidence="3" type="ORF">WM018_01425</name>
</gene>
<evidence type="ECO:0000313" key="4">
    <source>
        <dbReference type="Proteomes" id="UP001498501"/>
    </source>
</evidence>
<reference evidence="3 4" key="1">
    <citation type="submission" date="2024-03" db="EMBL/GenBank/DDBJ databases">
        <title>Cross-transmission of Acinetobacter junii carrying blaOXA-58 in a neonatal intensive care unit.</title>
        <authorList>
            <person name="Bour M."/>
            <person name="Potron A."/>
            <person name="Lecointe D."/>
        </authorList>
    </citation>
    <scope>NUCLEOTIDE SEQUENCE [LARGE SCALE GENOMIC DNA]</scope>
    <source>
        <strain evidence="3 4">21A3096 case 1</strain>
    </source>
</reference>
<dbReference type="PANTHER" id="PTHR41287">
    <property type="match status" value="1"/>
</dbReference>
<dbReference type="Pfam" id="PF03354">
    <property type="entry name" value="TerL_ATPase"/>
    <property type="match status" value="1"/>
</dbReference>
<dbReference type="InterPro" id="IPR027417">
    <property type="entry name" value="P-loop_NTPase"/>
</dbReference>
<dbReference type="RefSeq" id="WP_340473570.1">
    <property type="nucleotide sequence ID" value="NZ_JBBMLE010000003.1"/>
</dbReference>
<evidence type="ECO:0000259" key="2">
    <source>
        <dbReference type="Pfam" id="PF20441"/>
    </source>
</evidence>
<dbReference type="Pfam" id="PF20441">
    <property type="entry name" value="TerL_nuclease"/>
    <property type="match status" value="1"/>
</dbReference>
<dbReference type="PANTHER" id="PTHR41287:SF1">
    <property type="entry name" value="PROTEIN YMFN"/>
    <property type="match status" value="1"/>
</dbReference>
<sequence>MQRDYFLIALQYCDDVRTGVRTAGQLEKLAVKRFLKDLTRSGFNVESTGPKTQALLKKLKVNSQSKDVNFEFSFNPRRMHDACFFIETCPHVEGELALPKRDGSRELLIMSPWQIFVTANIFGWIDQSGFRRFRYAYLEVAKKNGKTTWLAAVGLYMGFADGEPGAKIFTAATTRDQANILFDSAKTMVDYSPKMREHFGIQRQEHSIFQRSSNSSFKALSQDRDGSKDGFNVHCGLIDELHAHKDSGMYDIVSNGIASRSQPLLFAITTAGKDNTSVCYRERKIVVAILKGEAIHERYFGIIYCLDKKDDWKDPKNWEKANPNYGVSVKPEYLQGMFEQCRISPVKEATFRQKHLDEWVGAVDGWLAESTWSSNQTELKLQSFRGVVGFGGYDLASRLDLAAWVELRPRLQDDKVHWYAFAHCYINEKVIETTEAINGEMRPDEYPMWRDQGYLIETPGASTDFKRIKEDIFEHHLKYPFYEVGHDPYHAAEITADLLDDGLSVIEVPQRTEFLNPAMRWLEVLIAEGRLHFEDNPVFKWCVLNVVVKEDVKEQIFPRKISRAKKIDAAVGLIIAASRAQHYDNLSVFDLIPGEDNEGNIDDWLNDMIKVAKR</sequence>
<dbReference type="InterPro" id="IPR005021">
    <property type="entry name" value="Terminase_largesu-like"/>
</dbReference>
<keyword evidence="4" id="KW-1185">Reference proteome</keyword>
<dbReference type="EMBL" id="JBBMLE010000003">
    <property type="protein sequence ID" value="MEK0251194.1"/>
    <property type="molecule type" value="Genomic_DNA"/>
</dbReference>
<dbReference type="InterPro" id="IPR046462">
    <property type="entry name" value="TerL_nuclease"/>
</dbReference>
<dbReference type="Proteomes" id="UP001498501">
    <property type="component" value="Unassembled WGS sequence"/>
</dbReference>
<protein>
    <submittedName>
        <fullName evidence="3">Terminase large subunit</fullName>
    </submittedName>
</protein>
<proteinExistence type="predicted"/>
<feature type="domain" description="Terminase large subunit-like endonuclease" evidence="2">
    <location>
        <begin position="297"/>
        <end position="581"/>
    </location>
</feature>